<accession>A0A7J7GE18</accession>
<feature type="transmembrane region" description="Helical" evidence="2">
    <location>
        <begin position="71"/>
        <end position="91"/>
    </location>
</feature>
<organism evidence="3 4">
    <name type="scientific">Camellia sinensis</name>
    <name type="common">Tea plant</name>
    <name type="synonym">Thea sinensis</name>
    <dbReference type="NCBI Taxonomy" id="4442"/>
    <lineage>
        <taxon>Eukaryota</taxon>
        <taxon>Viridiplantae</taxon>
        <taxon>Streptophyta</taxon>
        <taxon>Embryophyta</taxon>
        <taxon>Tracheophyta</taxon>
        <taxon>Spermatophyta</taxon>
        <taxon>Magnoliopsida</taxon>
        <taxon>eudicotyledons</taxon>
        <taxon>Gunneridae</taxon>
        <taxon>Pentapetalae</taxon>
        <taxon>asterids</taxon>
        <taxon>Ericales</taxon>
        <taxon>Theaceae</taxon>
        <taxon>Camellia</taxon>
    </lineage>
</organism>
<protein>
    <recommendedName>
        <fullName evidence="5">PGG domain-containing protein</fullName>
    </recommendedName>
</protein>
<reference evidence="4" key="1">
    <citation type="journal article" date="2020" name="Nat. Commun.">
        <title>Genome assembly of wild tea tree DASZ reveals pedigree and selection history of tea varieties.</title>
        <authorList>
            <person name="Zhang W."/>
            <person name="Zhang Y."/>
            <person name="Qiu H."/>
            <person name="Guo Y."/>
            <person name="Wan H."/>
            <person name="Zhang X."/>
            <person name="Scossa F."/>
            <person name="Alseekh S."/>
            <person name="Zhang Q."/>
            <person name="Wang P."/>
            <person name="Xu L."/>
            <person name="Schmidt M.H."/>
            <person name="Jia X."/>
            <person name="Li D."/>
            <person name="Zhu A."/>
            <person name="Guo F."/>
            <person name="Chen W."/>
            <person name="Ni D."/>
            <person name="Usadel B."/>
            <person name="Fernie A.R."/>
            <person name="Wen W."/>
        </authorList>
    </citation>
    <scope>NUCLEOTIDE SEQUENCE [LARGE SCALE GENOMIC DNA]</scope>
    <source>
        <strain evidence="4">cv. G240</strain>
    </source>
</reference>
<feature type="transmembrane region" description="Helical" evidence="2">
    <location>
        <begin position="40"/>
        <end position="65"/>
    </location>
</feature>
<dbReference type="GO" id="GO:0016020">
    <property type="term" value="C:membrane"/>
    <property type="evidence" value="ECO:0007669"/>
    <property type="project" value="TreeGrafter"/>
</dbReference>
<dbReference type="PANTHER" id="PTHR24177:SF292">
    <property type="entry name" value="ANKYRIN REPEAT FAMILY PROTEIN-RELATED"/>
    <property type="match status" value="1"/>
</dbReference>
<evidence type="ECO:0000313" key="3">
    <source>
        <dbReference type="EMBL" id="KAF5938171.1"/>
    </source>
</evidence>
<feature type="compositionally biased region" description="Polar residues" evidence="1">
    <location>
        <begin position="138"/>
        <end position="150"/>
    </location>
</feature>
<evidence type="ECO:0000313" key="4">
    <source>
        <dbReference type="Proteomes" id="UP000593564"/>
    </source>
</evidence>
<gene>
    <name evidence="3" type="ORF">HYC85_025677</name>
</gene>
<dbReference type="EMBL" id="JACBKZ010000012">
    <property type="protein sequence ID" value="KAF5938171.1"/>
    <property type="molecule type" value="Genomic_DNA"/>
</dbReference>
<keyword evidence="2" id="KW-0812">Transmembrane</keyword>
<evidence type="ECO:0000256" key="1">
    <source>
        <dbReference type="SAM" id="MobiDB-lite"/>
    </source>
</evidence>
<comment type="caution">
    <text evidence="3">The sequence shown here is derived from an EMBL/GenBank/DDBJ whole genome shotgun (WGS) entry which is preliminary data.</text>
</comment>
<name>A0A7J7GE18_CAMSI</name>
<evidence type="ECO:0000256" key="2">
    <source>
        <dbReference type="SAM" id="Phobius"/>
    </source>
</evidence>
<keyword evidence="4" id="KW-1185">Reference proteome</keyword>
<dbReference type="Proteomes" id="UP000593564">
    <property type="component" value="Unassembled WGS sequence"/>
</dbReference>
<dbReference type="AlphaFoldDB" id="A0A7J7GE18"/>
<proteinExistence type="predicted"/>
<reference evidence="3 4" key="2">
    <citation type="submission" date="2020-07" db="EMBL/GenBank/DDBJ databases">
        <title>Genome assembly of wild tea tree DASZ reveals pedigree and selection history of tea varieties.</title>
        <authorList>
            <person name="Zhang W."/>
        </authorList>
    </citation>
    <scope>NUCLEOTIDE SEQUENCE [LARGE SCALE GENOMIC DNA]</scope>
    <source>
        <strain evidence="4">cv. G240</strain>
        <tissue evidence="3">Leaf</tissue>
    </source>
</reference>
<keyword evidence="2" id="KW-0472">Membrane</keyword>
<sequence>MPTCHRQNHLFHFNTHVLIYTHLTSRYAENDFLESLPFKLMIGLTTLFISITTMMVAFGATFFIVFDHYTVWVPIAVALFACVPIILFVTLQYPLLADVIHSTYGSRRTVTSWGTFSRLFHCEGKNAAQLNIPITHTTEAPTNQQQSPNYKKSPDSATVKLPEGDAVHLTESGSSSFILGAAPVKTLFGDDPHTLKLIMAFHTHMLSLLVDL</sequence>
<keyword evidence="2" id="KW-1133">Transmembrane helix</keyword>
<dbReference type="PANTHER" id="PTHR24177">
    <property type="entry name" value="CASKIN"/>
    <property type="match status" value="1"/>
</dbReference>
<evidence type="ECO:0008006" key="5">
    <source>
        <dbReference type="Google" id="ProtNLM"/>
    </source>
</evidence>
<feature type="region of interest" description="Disordered" evidence="1">
    <location>
        <begin position="138"/>
        <end position="158"/>
    </location>
</feature>